<evidence type="ECO:0000313" key="2">
    <source>
        <dbReference type="EMBL" id="QBI20706.1"/>
    </source>
</evidence>
<protein>
    <recommendedName>
        <fullName evidence="1">Peptidase S33 tripeptidyl aminopeptidase-like C-terminal domain-containing protein</fullName>
    </recommendedName>
</protein>
<dbReference type="KEGG" id="erz:ER308_14815"/>
<evidence type="ECO:0000259" key="1">
    <source>
        <dbReference type="Pfam" id="PF08386"/>
    </source>
</evidence>
<gene>
    <name evidence="2" type="ORF">ER308_14815</name>
</gene>
<dbReference type="Pfam" id="PF08386">
    <property type="entry name" value="Abhydrolase_4"/>
    <property type="match status" value="1"/>
</dbReference>
<dbReference type="InterPro" id="IPR029058">
    <property type="entry name" value="AB_hydrolase_fold"/>
</dbReference>
<keyword evidence="3" id="KW-1185">Reference proteome</keyword>
<dbReference type="RefSeq" id="WP_131155699.1">
    <property type="nucleotide sequence ID" value="NZ_CP036402.1"/>
</dbReference>
<dbReference type="Proteomes" id="UP000291469">
    <property type="component" value="Chromosome"/>
</dbReference>
<sequence length="142" mass="14611">MDPCEALHALTANALSPRSRERDPDLVDGIVALRSATAQDPAGWRAQAAAGAGYDSGGREARIAAPTLVVHGSDDVVLDPANAALLADTMPGAVLVTLEEVGHLLYWEEPRSVAGLVARFLVGQDPRGDTTAEAGDTTAEAG</sequence>
<dbReference type="Gene3D" id="3.40.50.1820">
    <property type="entry name" value="alpha/beta hydrolase"/>
    <property type="match status" value="1"/>
</dbReference>
<dbReference type="AlphaFoldDB" id="A0A411YHW2"/>
<accession>A0A411YHW2</accession>
<dbReference type="OrthoDB" id="495620at2"/>
<reference evidence="2 3" key="1">
    <citation type="submission" date="2019-01" db="EMBL/GenBank/DDBJ databases">
        <title>Egibacter rhizosphaerae EGI 80759T.</title>
        <authorList>
            <person name="Chen D.-D."/>
            <person name="Tian Y."/>
            <person name="Jiao J.-Y."/>
            <person name="Zhang X.-T."/>
            <person name="Zhang Y.-G."/>
            <person name="Zhang Y."/>
            <person name="Xiao M."/>
            <person name="Shu W.-S."/>
            <person name="Li W.-J."/>
        </authorList>
    </citation>
    <scope>NUCLEOTIDE SEQUENCE [LARGE SCALE GENOMIC DNA]</scope>
    <source>
        <strain evidence="2 3">EGI 80759</strain>
    </source>
</reference>
<proteinExistence type="predicted"/>
<feature type="domain" description="Peptidase S33 tripeptidyl aminopeptidase-like C-terminal" evidence="1">
    <location>
        <begin position="60"/>
        <end position="130"/>
    </location>
</feature>
<name>A0A411YHW2_9ACTN</name>
<organism evidence="2 3">
    <name type="scientific">Egibacter rhizosphaerae</name>
    <dbReference type="NCBI Taxonomy" id="1670831"/>
    <lineage>
        <taxon>Bacteria</taxon>
        <taxon>Bacillati</taxon>
        <taxon>Actinomycetota</taxon>
        <taxon>Nitriliruptoria</taxon>
        <taxon>Egibacterales</taxon>
        <taxon>Egibacteraceae</taxon>
        <taxon>Egibacter</taxon>
    </lineage>
</organism>
<dbReference type="EMBL" id="CP036402">
    <property type="protein sequence ID" value="QBI20706.1"/>
    <property type="molecule type" value="Genomic_DNA"/>
</dbReference>
<dbReference type="InterPro" id="IPR013595">
    <property type="entry name" value="Pept_S33_TAP-like_C"/>
</dbReference>
<dbReference type="SUPFAM" id="SSF53474">
    <property type="entry name" value="alpha/beta-Hydrolases"/>
    <property type="match status" value="1"/>
</dbReference>
<evidence type="ECO:0000313" key="3">
    <source>
        <dbReference type="Proteomes" id="UP000291469"/>
    </source>
</evidence>